<evidence type="ECO:0000313" key="3">
    <source>
        <dbReference type="Proteomes" id="UP000034617"/>
    </source>
</evidence>
<feature type="non-terminal residue" evidence="2">
    <location>
        <position position="70"/>
    </location>
</feature>
<feature type="region of interest" description="Disordered" evidence="1">
    <location>
        <begin position="1"/>
        <end position="21"/>
    </location>
</feature>
<sequence>MTDYIAQTLSPPPKPPILRQAQDRGGISGRLIGLGLIALALGGITPSLTPVAALESSYYINAVKQMVRQQ</sequence>
<name>A0A0G1IWN5_9BACT</name>
<accession>A0A0G1IWN5</accession>
<reference evidence="2 3" key="1">
    <citation type="journal article" date="2015" name="Nature">
        <title>rRNA introns, odd ribosomes, and small enigmatic genomes across a large radiation of phyla.</title>
        <authorList>
            <person name="Brown C.T."/>
            <person name="Hug L.A."/>
            <person name="Thomas B.C."/>
            <person name="Sharon I."/>
            <person name="Castelle C.J."/>
            <person name="Singh A."/>
            <person name="Wilkins M.J."/>
            <person name="Williams K.H."/>
            <person name="Banfield J.F."/>
        </authorList>
    </citation>
    <scope>NUCLEOTIDE SEQUENCE [LARGE SCALE GENOMIC DNA]</scope>
</reference>
<evidence type="ECO:0000256" key="1">
    <source>
        <dbReference type="SAM" id="MobiDB-lite"/>
    </source>
</evidence>
<proteinExistence type="predicted"/>
<comment type="caution">
    <text evidence="2">The sequence shown here is derived from an EMBL/GenBank/DDBJ whole genome shotgun (WGS) entry which is preliminary data.</text>
</comment>
<protein>
    <submittedName>
        <fullName evidence="2">Uncharacterized protein</fullName>
    </submittedName>
</protein>
<dbReference type="Proteomes" id="UP000034617">
    <property type="component" value="Unassembled WGS sequence"/>
</dbReference>
<dbReference type="AlphaFoldDB" id="A0A0G1IWN5"/>
<dbReference type="EMBL" id="LCHM01000042">
    <property type="protein sequence ID" value="KKT36202.1"/>
    <property type="molecule type" value="Genomic_DNA"/>
</dbReference>
<evidence type="ECO:0000313" key="2">
    <source>
        <dbReference type="EMBL" id="KKT36202.1"/>
    </source>
</evidence>
<gene>
    <name evidence="2" type="ORF">UW22_C0042G0009</name>
</gene>
<organism evidence="2 3">
    <name type="scientific">Candidatus Gottesmanbacteria bacterium GW2011_GWB1_44_11c</name>
    <dbReference type="NCBI Taxonomy" id="1618447"/>
    <lineage>
        <taxon>Bacteria</taxon>
        <taxon>Candidatus Gottesmaniibacteriota</taxon>
    </lineage>
</organism>